<dbReference type="KEGG" id="pmf:P9303_20771"/>
<feature type="transmembrane region" description="Helical" evidence="1">
    <location>
        <begin position="249"/>
        <end position="269"/>
    </location>
</feature>
<feature type="transmembrane region" description="Helical" evidence="1">
    <location>
        <begin position="276"/>
        <end position="297"/>
    </location>
</feature>
<name>A2CBF3_PROM3</name>
<sequence length="407" mass="45416">MLDLRSNFQRTGVSRFSLLGALITTIASANAVLPLVAQQEIVQLLGDEAHYQTFLNAVTLISVPFLLSSSLILRGLRNRSVCQVGFLAISLINFVLFFTDLSWHPLLLRSILGVVFGLTIPMGQFIISQSEMEEGLRVNQFTMMLNLVAVGLSVLPFLGISILWISGGHAQYLFLFLAILAFSLVIFSSFTIPESFIICPFKIASLKITLFRLRIAIGDILTICLTRSAYALVLVWLSHIIQDFSRLQSTSLFFTVPFVVWGFLAIPLLTRLKARYSMFIFLILPIFILALAIKIGVDTSLPLFLILIALLSIPEAFTPGQLVSQWDTPSGRQFGNVLSMALMTICLSLGPMFLTMINRLSAHVQLPFTRSYLAPSMWLILIIIPLLVFPIQLLWGSDMIKQLRLSR</sequence>
<proteinExistence type="predicted"/>
<evidence type="ECO:0000313" key="3">
    <source>
        <dbReference type="Proteomes" id="UP000002274"/>
    </source>
</evidence>
<feature type="transmembrane region" description="Helical" evidence="1">
    <location>
        <begin position="147"/>
        <end position="166"/>
    </location>
</feature>
<dbReference type="InterPro" id="IPR036259">
    <property type="entry name" value="MFS_trans_sf"/>
</dbReference>
<keyword evidence="1" id="KW-0812">Transmembrane</keyword>
<feature type="transmembrane region" description="Helical" evidence="1">
    <location>
        <begin position="213"/>
        <end position="237"/>
    </location>
</feature>
<dbReference type="BioCyc" id="PMAR59922:G1G80-1812-MONOMER"/>
<dbReference type="HOGENOM" id="CLU_665532_0_0_3"/>
<feature type="transmembrane region" description="Helical" evidence="1">
    <location>
        <begin position="12"/>
        <end position="33"/>
    </location>
</feature>
<feature type="transmembrane region" description="Helical" evidence="1">
    <location>
        <begin position="172"/>
        <end position="192"/>
    </location>
</feature>
<dbReference type="EMBL" id="CP000554">
    <property type="protein sequence ID" value="ABM78813.1"/>
    <property type="molecule type" value="Genomic_DNA"/>
</dbReference>
<gene>
    <name evidence="2" type="ordered locus">P9303_20771</name>
</gene>
<feature type="transmembrane region" description="Helical" evidence="1">
    <location>
        <begin position="106"/>
        <end position="127"/>
    </location>
</feature>
<dbReference type="RefSeq" id="WP_011826690.1">
    <property type="nucleotide sequence ID" value="NC_008820.1"/>
</dbReference>
<feature type="transmembrane region" description="Helical" evidence="1">
    <location>
        <begin position="303"/>
        <end position="322"/>
    </location>
</feature>
<evidence type="ECO:0000313" key="2">
    <source>
        <dbReference type="EMBL" id="ABM78813.1"/>
    </source>
</evidence>
<feature type="transmembrane region" description="Helical" evidence="1">
    <location>
        <begin position="334"/>
        <end position="357"/>
    </location>
</feature>
<dbReference type="Proteomes" id="UP000002274">
    <property type="component" value="Chromosome"/>
</dbReference>
<dbReference type="SUPFAM" id="SSF103473">
    <property type="entry name" value="MFS general substrate transporter"/>
    <property type="match status" value="1"/>
</dbReference>
<keyword evidence="1" id="KW-1133">Transmembrane helix</keyword>
<reference evidence="2 3" key="1">
    <citation type="journal article" date="2007" name="PLoS Genet.">
        <title>Patterns and implications of gene gain and loss in the evolution of Prochlorococcus.</title>
        <authorList>
            <person name="Kettler G.C."/>
            <person name="Martiny A.C."/>
            <person name="Huang K."/>
            <person name="Zucker J."/>
            <person name="Coleman M.L."/>
            <person name="Rodrigue S."/>
            <person name="Chen F."/>
            <person name="Lapidus A."/>
            <person name="Ferriera S."/>
            <person name="Johnson J."/>
            <person name="Steglich C."/>
            <person name="Church G.M."/>
            <person name="Richardson P."/>
            <person name="Chisholm S.W."/>
        </authorList>
    </citation>
    <scope>NUCLEOTIDE SEQUENCE [LARGE SCALE GENOMIC DNA]</scope>
    <source>
        <strain evidence="2 3">MIT 9303</strain>
    </source>
</reference>
<feature type="transmembrane region" description="Helical" evidence="1">
    <location>
        <begin position="80"/>
        <end position="100"/>
    </location>
</feature>
<keyword evidence="1" id="KW-0472">Membrane</keyword>
<organism evidence="2 3">
    <name type="scientific">Prochlorococcus marinus (strain MIT 9303)</name>
    <dbReference type="NCBI Taxonomy" id="59922"/>
    <lineage>
        <taxon>Bacteria</taxon>
        <taxon>Bacillati</taxon>
        <taxon>Cyanobacteriota</taxon>
        <taxon>Cyanophyceae</taxon>
        <taxon>Synechococcales</taxon>
        <taxon>Prochlorococcaceae</taxon>
        <taxon>Prochlorococcus</taxon>
    </lineage>
</organism>
<evidence type="ECO:0000256" key="1">
    <source>
        <dbReference type="SAM" id="Phobius"/>
    </source>
</evidence>
<dbReference type="AlphaFoldDB" id="A2CBF3"/>
<protein>
    <recommendedName>
        <fullName evidence="4">MFS transporter</fullName>
    </recommendedName>
</protein>
<feature type="transmembrane region" description="Helical" evidence="1">
    <location>
        <begin position="377"/>
        <end position="397"/>
    </location>
</feature>
<feature type="transmembrane region" description="Helical" evidence="1">
    <location>
        <begin position="53"/>
        <end position="73"/>
    </location>
</feature>
<accession>A2CBF3</accession>
<evidence type="ECO:0008006" key="4">
    <source>
        <dbReference type="Google" id="ProtNLM"/>
    </source>
</evidence>